<dbReference type="GO" id="GO:0005886">
    <property type="term" value="C:plasma membrane"/>
    <property type="evidence" value="ECO:0007669"/>
    <property type="project" value="TreeGrafter"/>
</dbReference>
<dbReference type="Pfam" id="PF02714">
    <property type="entry name" value="RSN1_7TM"/>
    <property type="match status" value="1"/>
</dbReference>
<feature type="domain" description="CSC1/OSCA1-like 7TM region" evidence="2">
    <location>
        <begin position="11"/>
        <end position="108"/>
    </location>
</feature>
<dbReference type="AlphaFoldDB" id="A0A834SDF2"/>
<protein>
    <submittedName>
        <fullName evidence="3">CSC1-like protein ERD4</fullName>
    </submittedName>
</protein>
<reference evidence="3" key="1">
    <citation type="submission" date="2020-09" db="EMBL/GenBank/DDBJ databases">
        <title>Genome-Enabled Discovery of Anthraquinone Biosynthesis in Senna tora.</title>
        <authorList>
            <person name="Kang S.-H."/>
            <person name="Pandey R.P."/>
            <person name="Lee C.-M."/>
            <person name="Sim J.-S."/>
            <person name="Jeong J.-T."/>
            <person name="Choi B.-S."/>
            <person name="Jung M."/>
            <person name="Ginzburg D."/>
            <person name="Zhao K."/>
            <person name="Won S.Y."/>
            <person name="Oh T.-J."/>
            <person name="Yu Y."/>
            <person name="Kim N.-H."/>
            <person name="Lee O.R."/>
            <person name="Lee T.-H."/>
            <person name="Bashyal P."/>
            <person name="Kim T.-S."/>
            <person name="Lee W.-H."/>
            <person name="Kawkins C."/>
            <person name="Kim C.-K."/>
            <person name="Kim J.S."/>
            <person name="Ahn B.O."/>
            <person name="Rhee S.Y."/>
            <person name="Sohng J.K."/>
        </authorList>
    </citation>
    <scope>NUCLEOTIDE SEQUENCE</scope>
    <source>
        <tissue evidence="3">Leaf</tissue>
    </source>
</reference>
<dbReference type="InterPro" id="IPR045122">
    <property type="entry name" value="Csc1-like"/>
</dbReference>
<evidence type="ECO:0000256" key="1">
    <source>
        <dbReference type="SAM" id="Phobius"/>
    </source>
</evidence>
<dbReference type="Proteomes" id="UP000634136">
    <property type="component" value="Unassembled WGS sequence"/>
</dbReference>
<organism evidence="3 4">
    <name type="scientific">Senna tora</name>
    <dbReference type="NCBI Taxonomy" id="362788"/>
    <lineage>
        <taxon>Eukaryota</taxon>
        <taxon>Viridiplantae</taxon>
        <taxon>Streptophyta</taxon>
        <taxon>Embryophyta</taxon>
        <taxon>Tracheophyta</taxon>
        <taxon>Spermatophyta</taxon>
        <taxon>Magnoliopsida</taxon>
        <taxon>eudicotyledons</taxon>
        <taxon>Gunneridae</taxon>
        <taxon>Pentapetalae</taxon>
        <taxon>rosids</taxon>
        <taxon>fabids</taxon>
        <taxon>Fabales</taxon>
        <taxon>Fabaceae</taxon>
        <taxon>Caesalpinioideae</taxon>
        <taxon>Cassia clade</taxon>
        <taxon>Senna</taxon>
    </lineage>
</organism>
<keyword evidence="4" id="KW-1185">Reference proteome</keyword>
<feature type="transmembrane region" description="Helical" evidence="1">
    <location>
        <begin position="64"/>
        <end position="90"/>
    </location>
</feature>
<dbReference type="PANTHER" id="PTHR13018:SF100">
    <property type="entry name" value="CSC1-LIKE PROTEIN ERD4"/>
    <property type="match status" value="1"/>
</dbReference>
<feature type="transmembrane region" description="Helical" evidence="1">
    <location>
        <begin position="18"/>
        <end position="37"/>
    </location>
</feature>
<dbReference type="GO" id="GO:0005227">
    <property type="term" value="F:calcium-activated cation channel activity"/>
    <property type="evidence" value="ECO:0007669"/>
    <property type="project" value="InterPro"/>
</dbReference>
<evidence type="ECO:0000259" key="2">
    <source>
        <dbReference type="Pfam" id="PF02714"/>
    </source>
</evidence>
<evidence type="ECO:0000313" key="3">
    <source>
        <dbReference type="EMBL" id="KAF7801159.1"/>
    </source>
</evidence>
<keyword evidence="1" id="KW-0472">Membrane</keyword>
<dbReference type="OrthoDB" id="1741147at2759"/>
<dbReference type="EMBL" id="JAAIUW010000020">
    <property type="protein sequence ID" value="KAF7801159.1"/>
    <property type="molecule type" value="Genomic_DNA"/>
</dbReference>
<comment type="caution">
    <text evidence="3">The sequence shown here is derived from an EMBL/GenBank/DDBJ whole genome shotgun (WGS) entry which is preliminary data.</text>
</comment>
<gene>
    <name evidence="3" type="ORF">G2W53_044922</name>
</gene>
<keyword evidence="1" id="KW-0812">Transmembrane</keyword>
<keyword evidence="1" id="KW-1133">Transmembrane helix</keyword>
<dbReference type="InterPro" id="IPR003864">
    <property type="entry name" value="CSC1/OSCA1-like_7TM"/>
</dbReference>
<evidence type="ECO:0000313" key="4">
    <source>
        <dbReference type="Proteomes" id="UP000634136"/>
    </source>
</evidence>
<dbReference type="PANTHER" id="PTHR13018">
    <property type="entry name" value="PROBABLE MEMBRANE PROTEIN DUF221-RELATED"/>
    <property type="match status" value="1"/>
</dbReference>
<proteinExistence type="predicted"/>
<name>A0A834SDF2_9FABA</name>
<sequence length="130" mass="14846">MRVSVSILHAVRATSGKYFYFTVLNVFIGVTIGRTLFGTFQEIESEPNQLVSLLASSLPDNATFFLTFVALRFLVGYGLELSRIVPLIIYHLKRKYMCKSEVELKEAWFPEDLASTRHHRHLPPHFATVS</sequence>
<accession>A0A834SDF2</accession>